<feature type="transmembrane region" description="Helical" evidence="1">
    <location>
        <begin position="720"/>
        <end position="738"/>
    </location>
</feature>
<keyword evidence="4" id="KW-1185">Reference proteome</keyword>
<dbReference type="OrthoDB" id="9803968at2"/>
<protein>
    <recommendedName>
        <fullName evidence="2">AMP-dependent synthetase/ligase domain-containing protein</fullName>
    </recommendedName>
</protein>
<dbReference type="RefSeq" id="WP_127768146.1">
    <property type="nucleotide sequence ID" value="NZ_SADE01000004.1"/>
</dbReference>
<feature type="transmembrane region" description="Helical" evidence="1">
    <location>
        <begin position="620"/>
        <end position="639"/>
    </location>
</feature>
<sequence length="863" mass="95223">MPDYFWDNLENYSDNLAVVSSDGQGHSYADLDKAAKVFAEEHFAGLEYRPLVLLETANSFPVIAAYIAVLQARYPVILLAPGAIAEDSRIADTYQPNIVIRSNGDAVTVTRTDAPPVDMHPELAVLLSTSGTTGAPKLVRLSRDNIQSNAESIAQYLELDETERAITTLSFHYSYGMSVVHTHLSIGAALVTTDSSVIEDAFWACADRHGVTSLALVPFQFELLERSGFENRRLPSLRYITQAGGKLAEPFVRRFAELGKRDGWRLFIMYGQTEASPRMAYLPPEDLDEWAFSIGRAVPGGKFHLLADDGSPIDVPNKTGELIYEGPNVMLGYAEERGDLAAPSGPSELHTGDMAEMLENGYFRIVGRLKRFIKIFGLRVSLDEAEDFLRREGFTAWCAGKDERLVVFLTEMDRADRAKEMLVERYHLTESVVFVTQIDAPPLLSSGKVDYSTLTAHANALEAAQGHGQGARVEDTGGVAASLKRAMRVAKIDADRSFLEHGSDSLGYVEVQMVLTELLGSPPPNWEEMPMGELIALCKSGPDRGSRALQTRLQWTPTSLMLRLVAITAVILLHSTSLPVSGGGYLLIMLVGASLGRFQFEQLKAGKVGQVIGTQLTDIVIWYFFLIIGVSFLFNPVNLSWFLLLGNFDPAVKPDGISPYWFVCFYAQAILIVCAFFLVPGLRQTIAGRPFLSGLVGVGAFSALAILIDPSSTATGGIQIRHPLFAMQLVLLGWTIQFSKTLLEKQIISVVLIANALLIWFYGTTVLPFIILGGLLMIWLPTVELPQMLSRLVFFLGANTMYFYLLHPVMLYLVEKNFRLKELDLFLFTIAFTLPVSIGCRIIAQRFLSVSKQLLFSRRGAAN</sequence>
<keyword evidence="1" id="KW-0812">Transmembrane</keyword>
<evidence type="ECO:0000259" key="2">
    <source>
        <dbReference type="Pfam" id="PF00501"/>
    </source>
</evidence>
<keyword evidence="1" id="KW-0472">Membrane</keyword>
<dbReference type="InterPro" id="IPR050237">
    <property type="entry name" value="ATP-dep_AMP-bd_enzyme"/>
</dbReference>
<feature type="transmembrane region" description="Helical" evidence="1">
    <location>
        <begin position="825"/>
        <end position="844"/>
    </location>
</feature>
<feature type="transmembrane region" description="Helical" evidence="1">
    <location>
        <begin position="691"/>
        <end position="708"/>
    </location>
</feature>
<feature type="domain" description="AMP-dependent synthetase/ligase" evidence="2">
    <location>
        <begin position="113"/>
        <end position="333"/>
    </location>
</feature>
<dbReference type="InterPro" id="IPR000873">
    <property type="entry name" value="AMP-dep_synth/lig_dom"/>
</dbReference>
<evidence type="ECO:0000313" key="3">
    <source>
        <dbReference type="EMBL" id="RVU34116.1"/>
    </source>
</evidence>
<dbReference type="PANTHER" id="PTHR43767:SF10">
    <property type="entry name" value="SURFACTIN SYNTHASE SUBUNIT 1"/>
    <property type="match status" value="1"/>
</dbReference>
<evidence type="ECO:0000313" key="4">
    <source>
        <dbReference type="Proteomes" id="UP000287447"/>
    </source>
</evidence>
<comment type="caution">
    <text evidence="3">The sequence shown here is derived from an EMBL/GenBank/DDBJ whole genome shotgun (WGS) entry which is preliminary data.</text>
</comment>
<feature type="transmembrane region" description="Helical" evidence="1">
    <location>
        <begin position="750"/>
        <end position="780"/>
    </location>
</feature>
<dbReference type="SUPFAM" id="SSF56801">
    <property type="entry name" value="Acetyl-CoA synthetase-like"/>
    <property type="match status" value="1"/>
</dbReference>
<name>A0A437QI73_9PROT</name>
<reference evidence="4" key="1">
    <citation type="submission" date="2019-01" db="EMBL/GenBank/DDBJ databases">
        <title>Gri0909 isolated from a small marine red alga.</title>
        <authorList>
            <person name="Kim J."/>
            <person name="Jeong S.E."/>
            <person name="Jeon C.O."/>
        </authorList>
    </citation>
    <scope>NUCLEOTIDE SEQUENCE [LARGE SCALE GENOMIC DNA]</scope>
    <source>
        <strain evidence="4">Gri0909</strain>
    </source>
</reference>
<feature type="transmembrane region" description="Helical" evidence="1">
    <location>
        <begin position="659"/>
        <end position="679"/>
    </location>
</feature>
<dbReference type="InterPro" id="IPR042099">
    <property type="entry name" value="ANL_N_sf"/>
</dbReference>
<dbReference type="Gene3D" id="3.40.50.12780">
    <property type="entry name" value="N-terminal domain of ligase-like"/>
    <property type="match status" value="1"/>
</dbReference>
<keyword evidence="1" id="KW-1133">Transmembrane helix</keyword>
<dbReference type="AlphaFoldDB" id="A0A437QI73"/>
<evidence type="ECO:0000256" key="1">
    <source>
        <dbReference type="SAM" id="Phobius"/>
    </source>
</evidence>
<gene>
    <name evidence="3" type="ORF">EOI86_23675</name>
</gene>
<dbReference type="PANTHER" id="PTHR43767">
    <property type="entry name" value="LONG-CHAIN-FATTY-ACID--COA LIGASE"/>
    <property type="match status" value="1"/>
</dbReference>
<proteinExistence type="predicted"/>
<dbReference type="Pfam" id="PF00501">
    <property type="entry name" value="AMP-binding"/>
    <property type="match status" value="1"/>
</dbReference>
<accession>A0A437QI73</accession>
<dbReference type="EMBL" id="SADE01000004">
    <property type="protein sequence ID" value="RVU34116.1"/>
    <property type="molecule type" value="Genomic_DNA"/>
</dbReference>
<feature type="transmembrane region" description="Helical" evidence="1">
    <location>
        <begin position="792"/>
        <end position="813"/>
    </location>
</feature>
<organism evidence="3 4">
    <name type="scientific">Hwanghaeella grinnelliae</name>
    <dbReference type="NCBI Taxonomy" id="2500179"/>
    <lineage>
        <taxon>Bacteria</taxon>
        <taxon>Pseudomonadati</taxon>
        <taxon>Pseudomonadota</taxon>
        <taxon>Alphaproteobacteria</taxon>
        <taxon>Rhodospirillales</taxon>
        <taxon>Rhodospirillaceae</taxon>
        <taxon>Hwanghaeella</taxon>
    </lineage>
</organism>
<dbReference type="Proteomes" id="UP000287447">
    <property type="component" value="Unassembled WGS sequence"/>
</dbReference>